<name>A0A6L3ZEX0_9FLAO</name>
<protein>
    <submittedName>
        <fullName evidence="4">VCBS repeat-containing protein</fullName>
    </submittedName>
</protein>
<evidence type="ECO:0000259" key="3">
    <source>
        <dbReference type="Pfam" id="PF07593"/>
    </source>
</evidence>
<reference evidence="4 5" key="1">
    <citation type="submission" date="2019-10" db="EMBL/GenBank/DDBJ databases">
        <title>Genome sequence of Phaeocystidibacter marisrubri JCM30614 (type strain).</title>
        <authorList>
            <person name="Bowman J.P."/>
        </authorList>
    </citation>
    <scope>NUCLEOTIDE SEQUENCE [LARGE SCALE GENOMIC DNA]</scope>
    <source>
        <strain evidence="4 5">JCM 30614</strain>
    </source>
</reference>
<gene>
    <name evidence="4" type="ORF">F8C82_10085</name>
</gene>
<evidence type="ECO:0000313" key="4">
    <source>
        <dbReference type="EMBL" id="KAB2816034.1"/>
    </source>
</evidence>
<organism evidence="4 5">
    <name type="scientific">Phaeocystidibacter marisrubri</name>
    <dbReference type="NCBI Taxonomy" id="1577780"/>
    <lineage>
        <taxon>Bacteria</taxon>
        <taxon>Pseudomonadati</taxon>
        <taxon>Bacteroidota</taxon>
        <taxon>Flavobacteriia</taxon>
        <taxon>Flavobacteriales</taxon>
        <taxon>Phaeocystidibacteraceae</taxon>
        <taxon>Phaeocystidibacter</taxon>
    </lineage>
</organism>
<dbReference type="OrthoDB" id="9816120at2"/>
<dbReference type="PANTHER" id="PTHR16026:SF0">
    <property type="entry name" value="CARTILAGE ACIDIC PROTEIN 1"/>
    <property type="match status" value="1"/>
</dbReference>
<sequence>MLPMNSSLKYYISVLGLLPLLLLSNGCSESTSSDEDDPSETESPLFTSKSPSATGLSFYNRLEENIFSHENVLTFENYYNGSGVAAGDLNNDGLPDIYFGSNTSPNALYKNLGNWKFEAVEDPILQATDRWTNGVSMADVNQDGLLDIYIACGGPSIDPEKRRNKLFINEGNFKFREAAAEYGVDDSNWSTHSSFFDYDGDGDLDLFVMNHTTYWGVRIPEVVELMKDTANMLLATNHLYRNDGEAGFTDVTIEAGILAYGYGLGLATTDINNDGLTDIYVANDYSVPDFMYINRGDGTFVDEQKERTRQITYFGMGVDVADLNNDLSPEILVVDMAIDDHYRSKTLMASMNTQLFYYLTENLKLPHQYMFNSLQFNDGTGHFVNVAHQTGLAKSDWSWTALMQDFDGDSYKDIFISNGIRRYPRDNDFRMAMQKAKDENGGSVPNELKEELFAMMPSIPLSNEYYRNRGGDMKFDKLRSAFGNDSAYTYGVAYADFDQDGDLDLVMNNIDDTAFVFENTTVNNFLRLDLRKSENGPSDYNAKAYIKTPLGWQYQELSPIHGYFSSMEPVLYFGVEKENTVEEVWIKWSNGSWSKKENVNVNQTLTLVASAQNMTAAGPDVLNKSSNSLINALSTSNAPITHRHYDEPYNEFAAEILLPHSQGRLGPSAAVGDANGDGLDDLYLGGGKHQAGALYFQNPDGSFDLAPVQPWTEDFRSEDMGALFFDFDNDGDQDLYVCSGGGSEMLQYDASVLTDRLYENTGNGEFTRNSSVLPNWSSSTKVVTAADIDNDGDLDLFVGGRTSPAAYPTIPASKLLINENGVYKDKTIEYFGTYKLGMIAAAEWADFNGDDKLDLVLAGEWMPISLYLQGENTFEESGASYGLSNTEGWWHSLLIDDFNGDGTPDIIAGNLGENNKFHPSLEHPLFLFANNFDGERNIDIVLAKEYHDKLVPVRGRECSSQQMPFLKDKFPQYADFASASLEEIYGKEMLDEALQFRAVTFSSTAFMSSSDGYEAQKLPFQAQLSPVNAFIAMDLNADGRKDLMGVGNHYITEPETPRYDAGSGFILLHNEDGSWTYTPSGLYCPNDAKDLKLIRRKVAPPLLVVPNNADTTQFFELQLSSTTKDS</sequence>
<feature type="region of interest" description="Disordered" evidence="2">
    <location>
        <begin position="29"/>
        <end position="49"/>
    </location>
</feature>
<dbReference type="InterPro" id="IPR013517">
    <property type="entry name" value="FG-GAP"/>
</dbReference>
<accession>A0A6L3ZEX0</accession>
<evidence type="ECO:0000256" key="2">
    <source>
        <dbReference type="SAM" id="MobiDB-lite"/>
    </source>
</evidence>
<keyword evidence="1" id="KW-0732">Signal</keyword>
<evidence type="ECO:0000313" key="5">
    <source>
        <dbReference type="Proteomes" id="UP000484164"/>
    </source>
</evidence>
<dbReference type="InterPro" id="IPR011519">
    <property type="entry name" value="UnbV_ASPIC"/>
</dbReference>
<dbReference type="InterPro" id="IPR028994">
    <property type="entry name" value="Integrin_alpha_N"/>
</dbReference>
<dbReference type="Pfam" id="PF13517">
    <property type="entry name" value="FG-GAP_3"/>
    <property type="match status" value="6"/>
</dbReference>
<comment type="caution">
    <text evidence="4">The sequence shown here is derived from an EMBL/GenBank/DDBJ whole genome shotgun (WGS) entry which is preliminary data.</text>
</comment>
<proteinExistence type="predicted"/>
<keyword evidence="5" id="KW-1185">Reference proteome</keyword>
<dbReference type="Pfam" id="PF07593">
    <property type="entry name" value="UnbV_ASPIC"/>
    <property type="match status" value="1"/>
</dbReference>
<dbReference type="Proteomes" id="UP000484164">
    <property type="component" value="Unassembled WGS sequence"/>
</dbReference>
<evidence type="ECO:0000256" key="1">
    <source>
        <dbReference type="ARBA" id="ARBA00022729"/>
    </source>
</evidence>
<dbReference type="SUPFAM" id="SSF69318">
    <property type="entry name" value="Integrin alpha N-terminal domain"/>
    <property type="match status" value="2"/>
</dbReference>
<dbReference type="EMBL" id="WBVQ01000002">
    <property type="protein sequence ID" value="KAB2816034.1"/>
    <property type="molecule type" value="Genomic_DNA"/>
</dbReference>
<dbReference type="InterPro" id="IPR027039">
    <property type="entry name" value="Crtac1"/>
</dbReference>
<dbReference type="PANTHER" id="PTHR16026">
    <property type="entry name" value="CARTILAGE ACIDIC PROTEIN 1"/>
    <property type="match status" value="1"/>
</dbReference>
<dbReference type="AlphaFoldDB" id="A0A6L3ZEX0"/>
<feature type="domain" description="ASPIC/UnbV" evidence="3">
    <location>
        <begin position="541"/>
        <end position="606"/>
    </location>
</feature>
<dbReference type="Gene3D" id="2.130.10.130">
    <property type="entry name" value="Integrin alpha, N-terminal"/>
    <property type="match status" value="4"/>
</dbReference>